<dbReference type="EMBL" id="CABPSR010000004">
    <property type="protein sequence ID" value="VVE79529.1"/>
    <property type="molecule type" value="Genomic_DNA"/>
</dbReference>
<evidence type="ECO:0000313" key="3">
    <source>
        <dbReference type="EMBL" id="VVE79529.1"/>
    </source>
</evidence>
<dbReference type="AlphaFoldDB" id="A0A5E5B0Z9"/>
<feature type="signal peptide" evidence="2">
    <location>
        <begin position="1"/>
        <end position="22"/>
    </location>
</feature>
<feature type="region of interest" description="Disordered" evidence="1">
    <location>
        <begin position="70"/>
        <end position="131"/>
    </location>
</feature>
<dbReference type="RefSeq" id="WP_150809265.1">
    <property type="nucleotide sequence ID" value="NZ_CABPSR010000004.1"/>
</dbReference>
<protein>
    <recommendedName>
        <fullName evidence="5">DUF4148 domain-containing protein</fullName>
    </recommendedName>
</protein>
<reference evidence="3 4" key="1">
    <citation type="submission" date="2019-08" db="EMBL/GenBank/DDBJ databases">
        <authorList>
            <person name="Peeters C."/>
        </authorList>
    </citation>
    <scope>NUCLEOTIDE SEQUENCE [LARGE SCALE GENOMIC DNA]</scope>
    <source>
        <strain evidence="3 4">LMG 31121</strain>
    </source>
</reference>
<keyword evidence="2" id="KW-0732">Signal</keyword>
<evidence type="ECO:0000256" key="1">
    <source>
        <dbReference type="SAM" id="MobiDB-lite"/>
    </source>
</evidence>
<proteinExistence type="predicted"/>
<dbReference type="Pfam" id="PF13663">
    <property type="entry name" value="DUF4148"/>
    <property type="match status" value="1"/>
</dbReference>
<sequence length="131" mass="13891">MKTSILFAAALAIVNVSTVAFAAPQSGLTREQVVTELKALQEVGYHGATDHTRYPANLLAAKAELAKREQARDVAREASSPAMERTQAATGVATGDVMPIPASGMKSDMKSSMKRAAYGGPSLHERTYRGQ</sequence>
<feature type="chain" id="PRO_5022858899" description="DUF4148 domain-containing protein" evidence="2">
    <location>
        <begin position="23"/>
        <end position="131"/>
    </location>
</feature>
<dbReference type="Proteomes" id="UP000335538">
    <property type="component" value="Unassembled WGS sequence"/>
</dbReference>
<name>A0A5E5B0Z9_9BURK</name>
<evidence type="ECO:0000256" key="2">
    <source>
        <dbReference type="SAM" id="SignalP"/>
    </source>
</evidence>
<gene>
    <name evidence="3" type="ORF">PSP31121_02169</name>
</gene>
<evidence type="ECO:0000313" key="4">
    <source>
        <dbReference type="Proteomes" id="UP000335538"/>
    </source>
</evidence>
<dbReference type="InterPro" id="IPR025421">
    <property type="entry name" value="DUF4148"/>
</dbReference>
<organism evidence="3 4">
    <name type="scientific">Pandoraea sputorum</name>
    <dbReference type="NCBI Taxonomy" id="93222"/>
    <lineage>
        <taxon>Bacteria</taxon>
        <taxon>Pseudomonadati</taxon>
        <taxon>Pseudomonadota</taxon>
        <taxon>Betaproteobacteria</taxon>
        <taxon>Burkholderiales</taxon>
        <taxon>Burkholderiaceae</taxon>
        <taxon>Pandoraea</taxon>
    </lineage>
</organism>
<accession>A0A5E5B0Z9</accession>
<evidence type="ECO:0008006" key="5">
    <source>
        <dbReference type="Google" id="ProtNLM"/>
    </source>
</evidence>